<proteinExistence type="predicted"/>
<dbReference type="GeneID" id="68840352"/>
<evidence type="ECO:0000313" key="1">
    <source>
        <dbReference type="EMBL" id="AOZ49227.1"/>
    </source>
</evidence>
<accession>A0A1D9LD78</accession>
<dbReference type="Proteomes" id="UP000178776">
    <property type="component" value="Chromosome"/>
</dbReference>
<gene>
    <name evidence="1" type="ORF">BKX93_03905</name>
</gene>
<sequence>MINFNSASSPRLADANVVSEVVSHGGFSVAGRGFTVSVATGHGQVRPQEGVVGRFFEGARRFCATGSCASQTRALNDVLFPKPAEVLAKSLPVLNRLGGYACTDAGTFVRPNSSAYGQVMSRLGDFYRDDDRMMANRQAESSVTHAERFGLDRARLDKVAELVDKAQAGCCSTLAYAGAVELLKHAGGGRVEVVSHHGGHNTTHCFIIVGRADPSDLAQIGSWGADAIVVDPWAATIGGRLSGLPLSPPIGNLWPPTQSLFDSLRQV</sequence>
<organism evidence="1 2">
    <name type="scientific">Chromobacterium vaccinii</name>
    <dbReference type="NCBI Taxonomy" id="1108595"/>
    <lineage>
        <taxon>Bacteria</taxon>
        <taxon>Pseudomonadati</taxon>
        <taxon>Pseudomonadota</taxon>
        <taxon>Betaproteobacteria</taxon>
        <taxon>Neisseriales</taxon>
        <taxon>Chromobacteriaceae</taxon>
        <taxon>Chromobacterium</taxon>
    </lineage>
</organism>
<protein>
    <submittedName>
        <fullName evidence="1">Uncharacterized protein</fullName>
    </submittedName>
</protein>
<dbReference type="KEGG" id="cvc:BKX93_03905"/>
<dbReference type="AlphaFoldDB" id="A0A1D9LD78"/>
<name>A0A1D9LD78_9NEIS</name>
<reference evidence="1 2" key="1">
    <citation type="submission" date="2016-10" db="EMBL/GenBank/DDBJ databases">
        <title>Chromobacterium muskegensis sp. nov., an insecticidal bacterium isolated from Sphagnum bogs.</title>
        <authorList>
            <person name="Sparks M.E."/>
            <person name="Blackburn M.B."/>
            <person name="Gundersen-Rindal D.E."/>
            <person name="Mitchell A."/>
            <person name="Farrar R."/>
            <person name="Kuhar D."/>
        </authorList>
    </citation>
    <scope>NUCLEOTIDE SEQUENCE [LARGE SCALE GENOMIC DNA]</scope>
    <source>
        <strain evidence="1 2">21-1</strain>
    </source>
</reference>
<dbReference type="STRING" id="1108595.BKX93_03905"/>
<evidence type="ECO:0000313" key="2">
    <source>
        <dbReference type="Proteomes" id="UP000178776"/>
    </source>
</evidence>
<dbReference type="EMBL" id="CP017707">
    <property type="protein sequence ID" value="AOZ49227.1"/>
    <property type="molecule type" value="Genomic_DNA"/>
</dbReference>
<dbReference type="RefSeq" id="WP_052717318.1">
    <property type="nucleotide sequence ID" value="NZ_CP017707.1"/>
</dbReference>